<dbReference type="Proteomes" id="UP000821865">
    <property type="component" value="Chromosome 4"/>
</dbReference>
<comment type="caution">
    <text evidence="1">The sequence shown here is derived from an EMBL/GenBank/DDBJ whole genome shotgun (WGS) entry which is preliminary data.</text>
</comment>
<name>A0ACB8CUM1_DERSI</name>
<organism evidence="1 2">
    <name type="scientific">Dermacentor silvarum</name>
    <name type="common">Tick</name>
    <dbReference type="NCBI Taxonomy" id="543639"/>
    <lineage>
        <taxon>Eukaryota</taxon>
        <taxon>Metazoa</taxon>
        <taxon>Ecdysozoa</taxon>
        <taxon>Arthropoda</taxon>
        <taxon>Chelicerata</taxon>
        <taxon>Arachnida</taxon>
        <taxon>Acari</taxon>
        <taxon>Parasitiformes</taxon>
        <taxon>Ixodida</taxon>
        <taxon>Ixodoidea</taxon>
        <taxon>Ixodidae</taxon>
        <taxon>Rhipicephalinae</taxon>
        <taxon>Dermacentor</taxon>
    </lineage>
</organism>
<protein>
    <submittedName>
        <fullName evidence="1">Uncharacterized protein</fullName>
    </submittedName>
</protein>
<dbReference type="EMBL" id="CM023473">
    <property type="protein sequence ID" value="KAH7952908.1"/>
    <property type="molecule type" value="Genomic_DNA"/>
</dbReference>
<accession>A0ACB8CUM1</accession>
<reference evidence="1" key="1">
    <citation type="submission" date="2020-05" db="EMBL/GenBank/DDBJ databases">
        <title>Large-scale comparative analyses of tick genomes elucidate their genetic diversity and vector capacities.</title>
        <authorList>
            <person name="Jia N."/>
            <person name="Wang J."/>
            <person name="Shi W."/>
            <person name="Du L."/>
            <person name="Sun Y."/>
            <person name="Zhan W."/>
            <person name="Jiang J."/>
            <person name="Wang Q."/>
            <person name="Zhang B."/>
            <person name="Ji P."/>
            <person name="Sakyi L.B."/>
            <person name="Cui X."/>
            <person name="Yuan T."/>
            <person name="Jiang B."/>
            <person name="Yang W."/>
            <person name="Lam T.T.-Y."/>
            <person name="Chang Q."/>
            <person name="Ding S."/>
            <person name="Wang X."/>
            <person name="Zhu J."/>
            <person name="Ruan X."/>
            <person name="Zhao L."/>
            <person name="Wei J."/>
            <person name="Que T."/>
            <person name="Du C."/>
            <person name="Cheng J."/>
            <person name="Dai P."/>
            <person name="Han X."/>
            <person name="Huang E."/>
            <person name="Gao Y."/>
            <person name="Liu J."/>
            <person name="Shao H."/>
            <person name="Ye R."/>
            <person name="Li L."/>
            <person name="Wei W."/>
            <person name="Wang X."/>
            <person name="Wang C."/>
            <person name="Yang T."/>
            <person name="Huo Q."/>
            <person name="Li W."/>
            <person name="Guo W."/>
            <person name="Chen H."/>
            <person name="Zhou L."/>
            <person name="Ni X."/>
            <person name="Tian J."/>
            <person name="Zhou Y."/>
            <person name="Sheng Y."/>
            <person name="Liu T."/>
            <person name="Pan Y."/>
            <person name="Xia L."/>
            <person name="Li J."/>
            <person name="Zhao F."/>
            <person name="Cao W."/>
        </authorList>
    </citation>
    <scope>NUCLEOTIDE SEQUENCE</scope>
    <source>
        <strain evidence="1">Dsil-2018</strain>
    </source>
</reference>
<sequence length="909" mass="101186">MVVEGPRSRYAPSTGMTARELCESDDQATSLILDPYLGFATHKMNLRFRPYKSHKQELQQLIADFKAHNQYEKVFSKLTDFVPASFLTKARQGPFKEHIFRYLRVFDKEAGFQVMRCDRYSMEGNVGAKICATKKWYKNEKIPHLVGCIAELTEEEECQLLCAGKNDFSVMYSCRKNCAQLWLGPAAFINHDCRPNCKFVSTGRDTACVKVLRDIEEGEEITCFYGEDFFGDGNSYCECETCERRGTGAFTTKKGRQPSLMETRLAYSFRETDNRLNRWKQQVKSPQHKPQLQPQQGHHQPGGKTARRALSRHSNNQSNRLSTRASAGHKKPLGNTDVLQDRQLMPGHIGKNASSKLVLASKHSVQLPSVSPPAITVKEATINGALHTSENSDGALQVNGATVAMTVVTRARNQQRSENKALATVSKLPEAKPLDKLELKQEQPSSPCPSTLSSSSPKPAEVGCSEASSIDSEELHKVVSPDPVNKVSEVVSGKPSPTESCKAVEMGKPLQSVKEVPVSSRRDRRHPRRLRCVKAPSADHAPLSEGISAMKGEQVSKPLEETADTHLSVAEKQEEVIKQTEECPPEVLFDAEVDMPGVEASQMGEPPEIGSPELVVSEIVPPEVVQPEAMEVEVVQEEVIQPEVVHTEVIDAEVVQAEPVDCEMIEQEVLLADITVEDVAQPELSHFDVVQSEISEVDMTEQPPELQQMVPHCEEEPFVQILDTAILEAPMVTVLPEKTHHASSNATCREQLEKVKKEPKKEAPKREPKVEPETRIVPRMRIIPAKRLPPLPTNQAVAQSAAPSQHLGCLKLTIRRLHPHARGDTSPVSTARRQTVYEVLSPPLLSPESPRKKKKKKKDKKKASEHRKHARRREEKPSPATVGAKRIRLILGNDAIDIDIPPNKCKKRC</sequence>
<keyword evidence="2" id="KW-1185">Reference proteome</keyword>
<proteinExistence type="predicted"/>
<evidence type="ECO:0000313" key="2">
    <source>
        <dbReference type="Proteomes" id="UP000821865"/>
    </source>
</evidence>
<evidence type="ECO:0000313" key="1">
    <source>
        <dbReference type="EMBL" id="KAH7952908.1"/>
    </source>
</evidence>
<gene>
    <name evidence="1" type="ORF">HPB49_002604</name>
</gene>